<keyword evidence="2" id="KW-0663">Pyridoxal phosphate</keyword>
<sequence>MTLSFGQNGVFFMKKALLRCKTCGAEYGADRAPFRCACGEPLDLAWNGFGIEANERCQSRRYAAFYPFAAGEWRSLGEGGTPLVKLETLAKELGLAEVAVKNESANPTWSFKDRGTASCIAHARALGYTKVGTVSSGNMAASVAAYAAAADMEAFVLVKGNVADEKLAPIAIYGPHLLRVAGPYYELYGESLRLGAERGIYFMNSDVPFRVAGSRTIAYEIAEERGFRVPDWVIVPTSAGGNLRGIVNGFEDLRRAGLTEKLPRFICAQAANISPIAAAFAAGAARIRRFPDNETIAHAIDNPFPPSGNRVLAELRRLGGAVLTASEGEIVRAQADLARCGLFGQPASCVPLAVLRRARADGIVAEGESAALVMTGSGLKYTAAFAAHRLEWRDCDLASLPAYLK</sequence>
<dbReference type="GO" id="GO:0006565">
    <property type="term" value="P:L-serine catabolic process"/>
    <property type="evidence" value="ECO:0007669"/>
    <property type="project" value="TreeGrafter"/>
</dbReference>
<dbReference type="EMBL" id="VUNH01000002">
    <property type="protein sequence ID" value="MST54965.1"/>
    <property type="molecule type" value="Genomic_DNA"/>
</dbReference>
<evidence type="ECO:0000256" key="1">
    <source>
        <dbReference type="ARBA" id="ARBA00001933"/>
    </source>
</evidence>
<feature type="domain" description="Tryptophan synthase beta chain-like PALP" evidence="4">
    <location>
        <begin position="75"/>
        <end position="376"/>
    </location>
</feature>
<proteinExistence type="predicted"/>
<dbReference type="Proteomes" id="UP000473699">
    <property type="component" value="Unassembled WGS sequence"/>
</dbReference>
<dbReference type="PANTHER" id="PTHR48078:SF6">
    <property type="entry name" value="L-THREONINE DEHYDRATASE CATABOLIC TDCB"/>
    <property type="match status" value="1"/>
</dbReference>
<accession>A0A6L5YA11</accession>
<dbReference type="InterPro" id="IPR050147">
    <property type="entry name" value="Ser/Thr_Dehydratase"/>
</dbReference>
<dbReference type="AlphaFoldDB" id="A0A6L5YA11"/>
<comment type="cofactor">
    <cofactor evidence="1">
        <name>pyridoxal 5'-phosphate</name>
        <dbReference type="ChEBI" id="CHEBI:597326"/>
    </cofactor>
</comment>
<dbReference type="Gene3D" id="3.40.50.1100">
    <property type="match status" value="2"/>
</dbReference>
<evidence type="ECO:0000256" key="2">
    <source>
        <dbReference type="ARBA" id="ARBA00022898"/>
    </source>
</evidence>
<dbReference type="GO" id="GO:0004794">
    <property type="term" value="F:threonine deaminase activity"/>
    <property type="evidence" value="ECO:0007669"/>
    <property type="project" value="TreeGrafter"/>
</dbReference>
<keyword evidence="3" id="KW-0456">Lyase</keyword>
<keyword evidence="6" id="KW-1185">Reference proteome</keyword>
<gene>
    <name evidence="5" type="ORF">FYJ74_02720</name>
</gene>
<reference evidence="5 6" key="1">
    <citation type="submission" date="2019-08" db="EMBL/GenBank/DDBJ databases">
        <title>In-depth cultivation of the pig gut microbiome towards novel bacterial diversity and tailored functional studies.</title>
        <authorList>
            <person name="Wylensek D."/>
            <person name="Hitch T.C.A."/>
            <person name="Clavel T."/>
        </authorList>
    </citation>
    <scope>NUCLEOTIDE SEQUENCE [LARGE SCALE GENOMIC DNA]</scope>
    <source>
        <strain evidence="5 6">SM-530-WT-4B</strain>
    </source>
</reference>
<dbReference type="GO" id="GO:0006567">
    <property type="term" value="P:L-threonine catabolic process"/>
    <property type="evidence" value="ECO:0007669"/>
    <property type="project" value="TreeGrafter"/>
</dbReference>
<dbReference type="InterPro" id="IPR001926">
    <property type="entry name" value="TrpB-like_PALP"/>
</dbReference>
<dbReference type="InterPro" id="IPR036052">
    <property type="entry name" value="TrpB-like_PALP_sf"/>
</dbReference>
<dbReference type="Pfam" id="PF00291">
    <property type="entry name" value="PALP"/>
    <property type="match status" value="1"/>
</dbReference>
<dbReference type="CDD" id="cd01563">
    <property type="entry name" value="Thr-synth_1"/>
    <property type="match status" value="1"/>
</dbReference>
<evidence type="ECO:0000256" key="3">
    <source>
        <dbReference type="ARBA" id="ARBA00023239"/>
    </source>
</evidence>
<comment type="caution">
    <text evidence="5">The sequence shown here is derived from an EMBL/GenBank/DDBJ whole genome shotgun (WGS) entry which is preliminary data.</text>
</comment>
<protein>
    <submittedName>
        <fullName evidence="5">Pyridoxal-phosphate dependent enzyme</fullName>
    </submittedName>
</protein>
<dbReference type="GO" id="GO:0009097">
    <property type="term" value="P:isoleucine biosynthetic process"/>
    <property type="evidence" value="ECO:0007669"/>
    <property type="project" value="TreeGrafter"/>
</dbReference>
<dbReference type="SUPFAM" id="SSF53686">
    <property type="entry name" value="Tryptophan synthase beta subunit-like PLP-dependent enzymes"/>
    <property type="match status" value="1"/>
</dbReference>
<evidence type="ECO:0000313" key="6">
    <source>
        <dbReference type="Proteomes" id="UP000473699"/>
    </source>
</evidence>
<dbReference type="GO" id="GO:0003941">
    <property type="term" value="F:L-serine ammonia-lyase activity"/>
    <property type="evidence" value="ECO:0007669"/>
    <property type="project" value="TreeGrafter"/>
</dbReference>
<evidence type="ECO:0000313" key="5">
    <source>
        <dbReference type="EMBL" id="MST54965.1"/>
    </source>
</evidence>
<evidence type="ECO:0000259" key="4">
    <source>
        <dbReference type="Pfam" id="PF00291"/>
    </source>
</evidence>
<name>A0A6L5YA11_9BACT</name>
<organism evidence="5 6">
    <name type="scientific">Pyramidobacter porci</name>
    <dbReference type="NCBI Taxonomy" id="2605789"/>
    <lineage>
        <taxon>Bacteria</taxon>
        <taxon>Thermotogati</taxon>
        <taxon>Synergistota</taxon>
        <taxon>Synergistia</taxon>
        <taxon>Synergistales</taxon>
        <taxon>Dethiosulfovibrionaceae</taxon>
        <taxon>Pyramidobacter</taxon>
    </lineage>
</organism>
<dbReference type="PANTHER" id="PTHR48078">
    <property type="entry name" value="THREONINE DEHYDRATASE, MITOCHONDRIAL-RELATED"/>
    <property type="match status" value="1"/>
</dbReference>